<dbReference type="InterPro" id="IPR027417">
    <property type="entry name" value="P-loop_NTPase"/>
</dbReference>
<keyword evidence="3" id="KW-1003">Cell membrane</keyword>
<dbReference type="PROSITE" id="PS00211">
    <property type="entry name" value="ABC_TRANSPORTER_1"/>
    <property type="match status" value="1"/>
</dbReference>
<evidence type="ECO:0000256" key="6">
    <source>
        <dbReference type="ARBA" id="ARBA00023136"/>
    </source>
</evidence>
<dbReference type="Gene3D" id="3.40.50.300">
    <property type="entry name" value="P-loop containing nucleotide triphosphate hydrolases"/>
    <property type="match status" value="1"/>
</dbReference>
<comment type="subcellular location">
    <subcellularLocation>
        <location evidence="1">Cell membrane</location>
        <topology evidence="1">Peripheral membrane protein</topology>
    </subcellularLocation>
</comment>
<dbReference type="GO" id="GO:0016887">
    <property type="term" value="F:ATP hydrolysis activity"/>
    <property type="evidence" value="ECO:0007669"/>
    <property type="project" value="InterPro"/>
</dbReference>
<protein>
    <submittedName>
        <fullName evidence="8">Bicarbonate transport ATP-binding protein CmpD</fullName>
        <ecNumber evidence="8">3.6.3.-</ecNumber>
    </submittedName>
</protein>
<dbReference type="OrthoDB" id="2151853at2"/>
<dbReference type="PANTHER" id="PTHR42788:SF13">
    <property type="entry name" value="ALIPHATIC SULFONATES IMPORT ATP-BINDING PROTEIN SSUB"/>
    <property type="match status" value="1"/>
</dbReference>
<keyword evidence="2" id="KW-0813">Transport</keyword>
<evidence type="ECO:0000256" key="4">
    <source>
        <dbReference type="ARBA" id="ARBA00022741"/>
    </source>
</evidence>
<dbReference type="AlphaFoldDB" id="A0A517TA01"/>
<dbReference type="InterPro" id="IPR017871">
    <property type="entry name" value="ABC_transporter-like_CS"/>
</dbReference>
<dbReference type="CDD" id="cd03293">
    <property type="entry name" value="ABC_NrtD_SsuB_transporters"/>
    <property type="match status" value="1"/>
</dbReference>
<keyword evidence="6" id="KW-0472">Membrane</keyword>
<evidence type="ECO:0000256" key="3">
    <source>
        <dbReference type="ARBA" id="ARBA00022475"/>
    </source>
</evidence>
<dbReference type="EMBL" id="CP036316">
    <property type="protein sequence ID" value="QDT65197.1"/>
    <property type="molecule type" value="Genomic_DNA"/>
</dbReference>
<feature type="domain" description="ABC transporter" evidence="7">
    <location>
        <begin position="4"/>
        <end position="237"/>
    </location>
</feature>
<evidence type="ECO:0000313" key="8">
    <source>
        <dbReference type="EMBL" id="QDT65197.1"/>
    </source>
</evidence>
<dbReference type="GO" id="GO:0005524">
    <property type="term" value="F:ATP binding"/>
    <property type="evidence" value="ECO:0007669"/>
    <property type="project" value="UniProtKB-KW"/>
</dbReference>
<evidence type="ECO:0000256" key="5">
    <source>
        <dbReference type="ARBA" id="ARBA00022840"/>
    </source>
</evidence>
<evidence type="ECO:0000313" key="9">
    <source>
        <dbReference type="Proteomes" id="UP000319976"/>
    </source>
</evidence>
<reference evidence="8 9" key="1">
    <citation type="submission" date="2019-02" db="EMBL/GenBank/DDBJ databases">
        <title>Deep-cultivation of Planctomycetes and their phenomic and genomic characterization uncovers novel biology.</title>
        <authorList>
            <person name="Wiegand S."/>
            <person name="Jogler M."/>
            <person name="Boedeker C."/>
            <person name="Pinto D."/>
            <person name="Vollmers J."/>
            <person name="Rivas-Marin E."/>
            <person name="Kohn T."/>
            <person name="Peeters S.H."/>
            <person name="Heuer A."/>
            <person name="Rast P."/>
            <person name="Oberbeckmann S."/>
            <person name="Bunk B."/>
            <person name="Jeske O."/>
            <person name="Meyerdierks A."/>
            <person name="Storesund J.E."/>
            <person name="Kallscheuer N."/>
            <person name="Luecker S."/>
            <person name="Lage O.M."/>
            <person name="Pohl T."/>
            <person name="Merkel B.J."/>
            <person name="Hornburger P."/>
            <person name="Mueller R.-W."/>
            <person name="Bruemmer F."/>
            <person name="Labrenz M."/>
            <person name="Spormann A.M."/>
            <person name="Op den Camp H."/>
            <person name="Overmann J."/>
            <person name="Amann R."/>
            <person name="Jetten M.S.M."/>
            <person name="Mascher T."/>
            <person name="Medema M.H."/>
            <person name="Devos D.P."/>
            <person name="Kaster A.-K."/>
            <person name="Ovreas L."/>
            <person name="Rohde M."/>
            <person name="Galperin M.Y."/>
            <person name="Jogler C."/>
        </authorList>
    </citation>
    <scope>NUCLEOTIDE SEQUENCE [LARGE SCALE GENOMIC DNA]</scope>
    <source>
        <strain evidence="8 9">V22</strain>
    </source>
</reference>
<evidence type="ECO:0000256" key="2">
    <source>
        <dbReference type="ARBA" id="ARBA00022448"/>
    </source>
</evidence>
<dbReference type="InterPro" id="IPR050166">
    <property type="entry name" value="ABC_transporter_ATP-bind"/>
</dbReference>
<keyword evidence="9" id="KW-1185">Reference proteome</keyword>
<evidence type="ECO:0000256" key="1">
    <source>
        <dbReference type="ARBA" id="ARBA00004202"/>
    </source>
</evidence>
<dbReference type="InterPro" id="IPR003439">
    <property type="entry name" value="ABC_transporter-like_ATP-bd"/>
</dbReference>
<dbReference type="NCBIfam" id="TIGR01184">
    <property type="entry name" value="ntrCD"/>
    <property type="match status" value="1"/>
</dbReference>
<proteinExistence type="predicted"/>
<dbReference type="EC" id="3.6.3.-" evidence="8"/>
<evidence type="ECO:0000259" key="7">
    <source>
        <dbReference type="PROSITE" id="PS50893"/>
    </source>
</evidence>
<dbReference type="KEGG" id="chya:V22_24440"/>
<dbReference type="SMART" id="SM00382">
    <property type="entry name" value="AAA"/>
    <property type="match status" value="1"/>
</dbReference>
<gene>
    <name evidence="8" type="primary">cmpD_1</name>
    <name evidence="8" type="ORF">V22_24440</name>
</gene>
<name>A0A517TA01_9PLAN</name>
<dbReference type="Pfam" id="PF00005">
    <property type="entry name" value="ABC_tran"/>
    <property type="match status" value="1"/>
</dbReference>
<accession>A0A517TA01</accession>
<organism evidence="8 9">
    <name type="scientific">Calycomorphotria hydatis</name>
    <dbReference type="NCBI Taxonomy" id="2528027"/>
    <lineage>
        <taxon>Bacteria</taxon>
        <taxon>Pseudomonadati</taxon>
        <taxon>Planctomycetota</taxon>
        <taxon>Planctomycetia</taxon>
        <taxon>Planctomycetales</taxon>
        <taxon>Planctomycetaceae</taxon>
        <taxon>Calycomorphotria</taxon>
    </lineage>
</organism>
<dbReference type="PANTHER" id="PTHR42788">
    <property type="entry name" value="TAURINE IMPORT ATP-BINDING PROTEIN-RELATED"/>
    <property type="match status" value="1"/>
</dbReference>
<dbReference type="RefSeq" id="WP_145263002.1">
    <property type="nucleotide sequence ID" value="NZ_CP036316.1"/>
</dbReference>
<dbReference type="PROSITE" id="PS50893">
    <property type="entry name" value="ABC_TRANSPORTER_2"/>
    <property type="match status" value="1"/>
</dbReference>
<dbReference type="InterPro" id="IPR003593">
    <property type="entry name" value="AAA+_ATPase"/>
</dbReference>
<dbReference type="SUPFAM" id="SSF52540">
    <property type="entry name" value="P-loop containing nucleoside triphosphate hydrolases"/>
    <property type="match status" value="1"/>
</dbReference>
<dbReference type="GO" id="GO:0005886">
    <property type="term" value="C:plasma membrane"/>
    <property type="evidence" value="ECO:0007669"/>
    <property type="project" value="UniProtKB-SubCell"/>
</dbReference>
<keyword evidence="8" id="KW-0378">Hydrolase</keyword>
<sequence length="282" mass="31413">MSMIELRGVSKGYGQGHERTEVLSDINLTIEESEFVMVVGFSGSGKSTLVSLIAGLIEPDEGEILVDGKPITGPGPDRGVIFQNYSLLPWLTVGGNVELAVKQVFPEMSRLDRRAHVAKYVEMVNLTPAIWKRPHELSGGMRQRVSVARALAMQPETLLLDEPFSALDALTRATLQDELEKIYEHDKRTMFMITNDVDEALILADRIVPLKPGPNATLGPEFKVDLDRPRDRTSINHDPEFKTLRNEITHYLNEVNAESKSITVRSKRVCPDIKPIDLTIAS</sequence>
<keyword evidence="4" id="KW-0547">Nucleotide-binding</keyword>
<dbReference type="InterPro" id="IPR005890">
    <property type="entry name" value="NO3_transporter_ATP-bd-like"/>
</dbReference>
<dbReference type="Proteomes" id="UP000319976">
    <property type="component" value="Chromosome"/>
</dbReference>
<dbReference type="GO" id="GO:0015112">
    <property type="term" value="F:nitrate transmembrane transporter activity"/>
    <property type="evidence" value="ECO:0007669"/>
    <property type="project" value="InterPro"/>
</dbReference>
<keyword evidence="5 8" id="KW-0067">ATP-binding</keyword>